<evidence type="ECO:0000313" key="7">
    <source>
        <dbReference type="EMBL" id="KAK0389250.1"/>
    </source>
</evidence>
<evidence type="ECO:0000256" key="5">
    <source>
        <dbReference type="SAM" id="MobiDB-lite"/>
    </source>
</evidence>
<feature type="domain" description="NXF1/2/3/5-like leucine-rich repeat" evidence="6">
    <location>
        <begin position="490"/>
        <end position="579"/>
    </location>
</feature>
<feature type="region of interest" description="Disordered" evidence="5">
    <location>
        <begin position="651"/>
        <end position="723"/>
    </location>
</feature>
<comment type="subcellular location">
    <subcellularLocation>
        <location evidence="1">Cytoplasm</location>
    </subcellularLocation>
</comment>
<feature type="compositionally biased region" description="Polar residues" evidence="5">
    <location>
        <begin position="375"/>
        <end position="391"/>
    </location>
</feature>
<proteinExistence type="predicted"/>
<dbReference type="InterPro" id="IPR032675">
    <property type="entry name" value="LRR_dom_sf"/>
</dbReference>
<dbReference type="InterPro" id="IPR057125">
    <property type="entry name" value="NXF1/2/3/5-like_LRR"/>
</dbReference>
<protein>
    <recommendedName>
        <fullName evidence="6">NXF1/2/3/5-like leucine-rich repeat domain-containing protein</fullName>
    </recommendedName>
</protein>
<gene>
    <name evidence="7" type="ORF">NLU13_2825</name>
</gene>
<dbReference type="GO" id="GO:0005737">
    <property type="term" value="C:cytoplasm"/>
    <property type="evidence" value="ECO:0007669"/>
    <property type="project" value="UniProtKB-SubCell"/>
</dbReference>
<name>A0AA39GKW0_SARSR</name>
<evidence type="ECO:0000256" key="2">
    <source>
        <dbReference type="ARBA" id="ARBA00022490"/>
    </source>
</evidence>
<dbReference type="InterPro" id="IPR001611">
    <property type="entry name" value="Leu-rich_rpt"/>
</dbReference>
<keyword evidence="8" id="KW-1185">Reference proteome</keyword>
<dbReference type="SUPFAM" id="SSF52075">
    <property type="entry name" value="Outer arm dynein light chain 1"/>
    <property type="match status" value="1"/>
</dbReference>
<dbReference type="AlphaFoldDB" id="A0AA39GKW0"/>
<dbReference type="Pfam" id="PF24048">
    <property type="entry name" value="LRR_NXF1-5"/>
    <property type="match status" value="1"/>
</dbReference>
<keyword evidence="4" id="KW-0677">Repeat</keyword>
<dbReference type="Gene3D" id="3.80.10.10">
    <property type="entry name" value="Ribonuclease Inhibitor"/>
    <property type="match status" value="2"/>
</dbReference>
<accession>A0AA39GKW0</accession>
<feature type="compositionally biased region" description="Basic residues" evidence="5">
    <location>
        <begin position="669"/>
        <end position="678"/>
    </location>
</feature>
<organism evidence="7 8">
    <name type="scientific">Sarocladium strictum</name>
    <name type="common">Black bundle disease fungus</name>
    <name type="synonym">Acremonium strictum</name>
    <dbReference type="NCBI Taxonomy" id="5046"/>
    <lineage>
        <taxon>Eukaryota</taxon>
        <taxon>Fungi</taxon>
        <taxon>Dikarya</taxon>
        <taxon>Ascomycota</taxon>
        <taxon>Pezizomycotina</taxon>
        <taxon>Sordariomycetes</taxon>
        <taxon>Hypocreomycetidae</taxon>
        <taxon>Hypocreales</taxon>
        <taxon>Sarocladiaceae</taxon>
        <taxon>Sarocladium</taxon>
    </lineage>
</organism>
<feature type="compositionally biased region" description="Low complexity" evidence="5">
    <location>
        <begin position="36"/>
        <end position="60"/>
    </location>
</feature>
<reference evidence="7" key="1">
    <citation type="submission" date="2022-10" db="EMBL/GenBank/DDBJ databases">
        <title>Determination and structural analysis of whole genome sequence of Sarocladium strictum F4-1.</title>
        <authorList>
            <person name="Hu L."/>
            <person name="Jiang Y."/>
        </authorList>
    </citation>
    <scope>NUCLEOTIDE SEQUENCE</scope>
    <source>
        <strain evidence="7">F4-1</strain>
    </source>
</reference>
<dbReference type="EMBL" id="JAPDFR010000002">
    <property type="protein sequence ID" value="KAK0389250.1"/>
    <property type="molecule type" value="Genomic_DNA"/>
</dbReference>
<keyword evidence="3" id="KW-0433">Leucine-rich repeat</keyword>
<dbReference type="Proteomes" id="UP001175261">
    <property type="component" value="Unassembled WGS sequence"/>
</dbReference>
<dbReference type="PANTHER" id="PTHR15454">
    <property type="entry name" value="NISCHARIN RELATED"/>
    <property type="match status" value="1"/>
</dbReference>
<feature type="compositionally biased region" description="Low complexity" evidence="5">
    <location>
        <begin position="401"/>
        <end position="412"/>
    </location>
</feature>
<feature type="region of interest" description="Disordered" evidence="5">
    <location>
        <begin position="790"/>
        <end position="829"/>
    </location>
</feature>
<evidence type="ECO:0000256" key="1">
    <source>
        <dbReference type="ARBA" id="ARBA00004496"/>
    </source>
</evidence>
<feature type="region of interest" description="Disordered" evidence="5">
    <location>
        <begin position="342"/>
        <end position="417"/>
    </location>
</feature>
<evidence type="ECO:0000256" key="3">
    <source>
        <dbReference type="ARBA" id="ARBA00022614"/>
    </source>
</evidence>
<dbReference type="PANTHER" id="PTHR15454:SF69">
    <property type="entry name" value="SERINE_THREONINE-PROTEIN KINASE 11-INTERACTING PROTEIN"/>
    <property type="match status" value="1"/>
</dbReference>
<feature type="region of interest" description="Disordered" evidence="5">
    <location>
        <begin position="31"/>
        <end position="60"/>
    </location>
</feature>
<feature type="compositionally biased region" description="Polar residues" evidence="5">
    <location>
        <begin position="290"/>
        <end position="310"/>
    </location>
</feature>
<sequence length="829" mass="91676">MDSEDGELFIKQLASFVRTHEKALANALQFQRHRPTQSTSSATVSVPSSPSIPERPSTASSTTSSLAAALSFGPLNFTSQNVKSARLALTPHHLFYLLSRFEELNIDVGPMKVRLENLHDSTTSANYVSFLGNTGRSKSMNSDVGSIHSVSSVRSVMSGMSAFWASFGIGASISTARLERQKLALQADLKYLYSAFTKIPCLRLAPDWRARLIRGYEEFPFDSAVPLYAFKNLQALEVNSIDFRQFFGWDRLADQLRSLTLRRAGIEDPADILIDIVMDDMDKRRRRTSKSQASPPSTVVQSSPRRSPTISHPELHRSATLPDPRGALGSLTIGSLTLNENAVDDSNLSDGATRPELIRDDSDEMATSPRKQTRQRSNSPGRHASRNSTHYVRSGHRMRRSGSGSSHSSMSDSWHHHTRVGSSSNLLALGVLPASKWRFLRHLSLADNSMTTINPTSLAPLSNTLYSLDLSSNLFSQVPESVATLTALRALNLSQCMIDSLHSLTRNPLPAITSLNLRANRLQSLAGIEKLYPLERLDLRDNRITDPMELARLTGIPDIREIWVERNPFTRTHKDYRITIFNLFRKQPGYTEDIIIDGSGPSYSERRQLVERVPIPDSVPVVKPVIPEVPAFDVSKPTILYGTQQDKEVLRKERPTPKAIASEINTNSTRRRKTSTKRRIVDLATGETPPSARALDLRNARAPNSNPRLTPESPEHYSVTPTPSAELLPPVVLAVDPKTAGIPRVSDSLSTPFVYDSGDSKDGQNWDAGGELYRQKIEALRNQVGNGYLTAMDDPSWQATKTPTPSQETSHAQSHTVSPQVIQSGRTLG</sequence>
<feature type="compositionally biased region" description="Polar residues" evidence="5">
    <location>
        <begin position="797"/>
        <end position="829"/>
    </location>
</feature>
<comment type="caution">
    <text evidence="7">The sequence shown here is derived from an EMBL/GenBank/DDBJ whole genome shotgun (WGS) entry which is preliminary data.</text>
</comment>
<evidence type="ECO:0000313" key="8">
    <source>
        <dbReference type="Proteomes" id="UP001175261"/>
    </source>
</evidence>
<evidence type="ECO:0000256" key="4">
    <source>
        <dbReference type="ARBA" id="ARBA00022737"/>
    </source>
</evidence>
<keyword evidence="2" id="KW-0963">Cytoplasm</keyword>
<dbReference type="FunFam" id="3.80.10.10:FF:000273">
    <property type="entry name" value="Leucine Rich Repeat domain protein"/>
    <property type="match status" value="1"/>
</dbReference>
<evidence type="ECO:0000259" key="6">
    <source>
        <dbReference type="Pfam" id="PF24048"/>
    </source>
</evidence>
<feature type="region of interest" description="Disordered" evidence="5">
    <location>
        <begin position="284"/>
        <end position="326"/>
    </location>
</feature>
<dbReference type="PROSITE" id="PS51450">
    <property type="entry name" value="LRR"/>
    <property type="match status" value="1"/>
</dbReference>